<evidence type="ECO:0000256" key="1">
    <source>
        <dbReference type="SAM" id="MobiDB-lite"/>
    </source>
</evidence>
<evidence type="ECO:0000313" key="3">
    <source>
        <dbReference type="Proteomes" id="UP000299102"/>
    </source>
</evidence>
<accession>A0A4C1ZZY6</accession>
<gene>
    <name evidence="2" type="ORF">EVAR_99629_1</name>
</gene>
<feature type="region of interest" description="Disordered" evidence="1">
    <location>
        <begin position="20"/>
        <end position="46"/>
    </location>
</feature>
<organism evidence="2 3">
    <name type="scientific">Eumeta variegata</name>
    <name type="common">Bagworm moth</name>
    <name type="synonym">Eumeta japonica</name>
    <dbReference type="NCBI Taxonomy" id="151549"/>
    <lineage>
        <taxon>Eukaryota</taxon>
        <taxon>Metazoa</taxon>
        <taxon>Ecdysozoa</taxon>
        <taxon>Arthropoda</taxon>
        <taxon>Hexapoda</taxon>
        <taxon>Insecta</taxon>
        <taxon>Pterygota</taxon>
        <taxon>Neoptera</taxon>
        <taxon>Endopterygota</taxon>
        <taxon>Lepidoptera</taxon>
        <taxon>Glossata</taxon>
        <taxon>Ditrysia</taxon>
        <taxon>Tineoidea</taxon>
        <taxon>Psychidae</taxon>
        <taxon>Oiketicinae</taxon>
        <taxon>Eumeta</taxon>
    </lineage>
</organism>
<dbReference type="EMBL" id="BGZK01002275">
    <property type="protein sequence ID" value="GBP92453.1"/>
    <property type="molecule type" value="Genomic_DNA"/>
</dbReference>
<protein>
    <submittedName>
        <fullName evidence="2">Uncharacterized protein</fullName>
    </submittedName>
</protein>
<dbReference type="AlphaFoldDB" id="A0A4C1ZZY6"/>
<sequence length="145" mass="16491">MIDINRPAIVPVIGPVTVETRGTTNGRGRAPPSADRHRYRFNDGRSDLNATETYRLRISMNRFTTTTERRGQKQTNRRSGRMTKDRVHKRKEAASPAAIKDHDSQITEIVRNQRAANEKKYIWSEIPYRRRAAGGDVPEYNGGVG</sequence>
<name>A0A4C1ZZY6_EUMVA</name>
<keyword evidence="3" id="KW-1185">Reference proteome</keyword>
<feature type="compositionally biased region" description="Basic residues" evidence="1">
    <location>
        <begin position="75"/>
        <end position="91"/>
    </location>
</feature>
<reference evidence="2 3" key="1">
    <citation type="journal article" date="2019" name="Commun. Biol.">
        <title>The bagworm genome reveals a unique fibroin gene that provides high tensile strength.</title>
        <authorList>
            <person name="Kono N."/>
            <person name="Nakamura H."/>
            <person name="Ohtoshi R."/>
            <person name="Tomita M."/>
            <person name="Numata K."/>
            <person name="Arakawa K."/>
        </authorList>
    </citation>
    <scope>NUCLEOTIDE SEQUENCE [LARGE SCALE GENOMIC DNA]</scope>
</reference>
<feature type="compositionally biased region" description="Basic and acidic residues" evidence="1">
    <location>
        <begin position="34"/>
        <end position="46"/>
    </location>
</feature>
<evidence type="ECO:0000313" key="2">
    <source>
        <dbReference type="EMBL" id="GBP92453.1"/>
    </source>
</evidence>
<dbReference type="Proteomes" id="UP000299102">
    <property type="component" value="Unassembled WGS sequence"/>
</dbReference>
<feature type="region of interest" description="Disordered" evidence="1">
    <location>
        <begin position="59"/>
        <end position="103"/>
    </location>
</feature>
<proteinExistence type="predicted"/>
<comment type="caution">
    <text evidence="2">The sequence shown here is derived from an EMBL/GenBank/DDBJ whole genome shotgun (WGS) entry which is preliminary data.</text>
</comment>